<dbReference type="InterPro" id="IPR001789">
    <property type="entry name" value="Sig_transdc_resp-reg_receiver"/>
</dbReference>
<accession>A0A174U8M3</accession>
<dbReference type="PROSITE" id="PS50109">
    <property type="entry name" value="HIS_KIN"/>
    <property type="match status" value="1"/>
</dbReference>
<keyword evidence="10" id="KW-0238">DNA-binding</keyword>
<dbReference type="GO" id="GO:0000155">
    <property type="term" value="F:phosphorelay sensor kinase activity"/>
    <property type="evidence" value="ECO:0007669"/>
    <property type="project" value="InterPro"/>
</dbReference>
<dbReference type="InterPro" id="IPR003594">
    <property type="entry name" value="HATPase_dom"/>
</dbReference>
<keyword evidence="14" id="KW-1133">Transmembrane helix</keyword>
<dbReference type="GO" id="GO:0005524">
    <property type="term" value="F:ATP binding"/>
    <property type="evidence" value="ECO:0007669"/>
    <property type="project" value="UniProtKB-KW"/>
</dbReference>
<evidence type="ECO:0000256" key="11">
    <source>
        <dbReference type="ARBA" id="ARBA00023163"/>
    </source>
</evidence>
<dbReference type="Gene3D" id="3.40.50.2300">
    <property type="match status" value="3"/>
</dbReference>
<dbReference type="PROSITE" id="PS50110">
    <property type="entry name" value="RESPONSE_REGULATORY"/>
    <property type="match status" value="1"/>
</dbReference>
<feature type="modified residue" description="4-aspartylphosphate" evidence="12">
    <location>
        <position position="687"/>
    </location>
</feature>
<keyword evidence="13" id="KW-0175">Coiled coil</keyword>
<dbReference type="Proteomes" id="UP000450599">
    <property type="component" value="Unassembled WGS sequence"/>
</dbReference>
<feature type="domain" description="Response regulatory" evidence="17">
    <location>
        <begin position="639"/>
        <end position="754"/>
    </location>
</feature>
<dbReference type="Gene3D" id="1.10.10.60">
    <property type="entry name" value="Homeodomain-like"/>
    <property type="match status" value="1"/>
</dbReference>
<evidence type="ECO:0000259" key="17">
    <source>
        <dbReference type="PROSITE" id="PS50110"/>
    </source>
</evidence>
<dbReference type="FunFam" id="3.30.565.10:FF:000037">
    <property type="entry name" value="Hybrid sensor histidine kinase/response regulator"/>
    <property type="match status" value="1"/>
</dbReference>
<evidence type="ECO:0000313" key="22">
    <source>
        <dbReference type="Proteomes" id="UP000450599"/>
    </source>
</evidence>
<dbReference type="InterPro" id="IPR036890">
    <property type="entry name" value="HATPase_C_sf"/>
</dbReference>
<proteinExistence type="predicted"/>
<evidence type="ECO:0000256" key="12">
    <source>
        <dbReference type="PROSITE-ProRule" id="PRU00169"/>
    </source>
</evidence>
<dbReference type="SUPFAM" id="SSF52172">
    <property type="entry name" value="CheY-like"/>
    <property type="match status" value="1"/>
</dbReference>
<name>A0A174U8M3_PARDI</name>
<keyword evidence="4 18" id="KW-0808">Transferase</keyword>
<evidence type="ECO:0000256" key="4">
    <source>
        <dbReference type="ARBA" id="ARBA00022679"/>
    </source>
</evidence>
<dbReference type="EMBL" id="WKMW01000005">
    <property type="protein sequence ID" value="MRY84040.1"/>
    <property type="molecule type" value="Genomic_DNA"/>
</dbReference>
<evidence type="ECO:0000256" key="2">
    <source>
        <dbReference type="ARBA" id="ARBA00012438"/>
    </source>
</evidence>
<dbReference type="Pfam" id="PF12833">
    <property type="entry name" value="HTH_18"/>
    <property type="match status" value="1"/>
</dbReference>
<sequence length="887" mass="101348">MKHPFLLVWLTLIVLCGCTSSGKQKRHVIGLSQCMLDDAWREAMINDMRIEASNYDDVEIIIKDAQNNNETQIQQIRDLIRQKVDVLIISPYQSEPITAVAEEAYRAGIPTIITDRKVNTDQYTSFVGANNYEIGLAAGNYAAHYLPPNAIILEIWGLTQTSPAQERHKGFVDALREREDLSFRKIEGQWLVDTARMELRKLEHPEQIDFVYAHNDMMAIAAREYFIAWDSIRGRDLRIIGVDAVAGAGLEAVEDGRINASFLYPTGGEQVIRTAMRIIQGEPVDKFIPLRTAPVDHQSARTLLLQADQLQKYKQRIEAQRSRIDGLSGRFYFLRNSLGVISLLMIGFIALSIYAFYINRKMRQANRKLISLNAEMKEVTAQKLQFFTNVSHEVRTPLTLILAPLDRLIVSLRESPYASDLRLIQKNANRLLRVINQILDFRKVEGKQEKLAVREIDLVPFVGEIKSYFDSMASVRAISYTCTSSIKQCTLWIDPDLLEKVLVNLLSNAFKFTPEGGSVRIELTEEGDRVFIRVIDTGSGIQPGNLPHLFDRFYTEDRSMGTGIGLHLVKEYIHMHGGEIRVESEPGQRTTFTVCLRKGKAHFEDSDLMETPVSHQAYEASRLDDSETKEMLSKTYPYTILITEDDDEVRGFLERELSLHFKIRTAANGKDALRVLEEEEISLVVSDVMMPEMNGFELCRTIKSQLLFSHIPVILLTALTDERQRIFGIIGGADDYIQKPFHTDYVKIKIIHLLQERRKLRERLLEKLRDNKLLLSEPEKVESIDDAFLRKFAEQIEAVYADPEYNVEKLSETLGLSRGHLHRKIKELTGTAPVEFLRTYRLNKATQLLRQNAYTVSEVAYRTGFSSPAYFSKCFKAVYGVTPTEYQ</sequence>
<feature type="transmembrane region" description="Helical" evidence="14">
    <location>
        <begin position="338"/>
        <end position="358"/>
    </location>
</feature>
<dbReference type="InterPro" id="IPR028082">
    <property type="entry name" value="Peripla_BP_I"/>
</dbReference>
<keyword evidence="6" id="KW-0418">Kinase</keyword>
<dbReference type="CDD" id="cd06308">
    <property type="entry name" value="PBP1_sensor_kinase-like"/>
    <property type="match status" value="1"/>
</dbReference>
<dbReference type="InterPro" id="IPR004358">
    <property type="entry name" value="Sig_transdc_His_kin-like_C"/>
</dbReference>
<dbReference type="EMBL" id="CZBM01000005">
    <property type="protein sequence ID" value="CUQ15359.1"/>
    <property type="molecule type" value="Genomic_DNA"/>
</dbReference>
<evidence type="ECO:0000256" key="9">
    <source>
        <dbReference type="ARBA" id="ARBA00023015"/>
    </source>
</evidence>
<evidence type="ECO:0000256" key="5">
    <source>
        <dbReference type="ARBA" id="ARBA00022741"/>
    </source>
</evidence>
<dbReference type="InterPro" id="IPR003661">
    <property type="entry name" value="HisK_dim/P_dom"/>
</dbReference>
<dbReference type="RefSeq" id="WP_057328255.1">
    <property type="nucleotide sequence ID" value="NZ_CZBM01000005.1"/>
</dbReference>
<evidence type="ECO:0000256" key="14">
    <source>
        <dbReference type="SAM" id="Phobius"/>
    </source>
</evidence>
<dbReference type="FunFam" id="1.10.287.130:FF:000045">
    <property type="entry name" value="Two-component system sensor histidine kinase/response regulator"/>
    <property type="match status" value="1"/>
</dbReference>
<dbReference type="InterPro" id="IPR018060">
    <property type="entry name" value="HTH_AraC"/>
</dbReference>
<dbReference type="SMART" id="SM00388">
    <property type="entry name" value="HisKA"/>
    <property type="match status" value="1"/>
</dbReference>
<dbReference type="Proteomes" id="UP000095332">
    <property type="component" value="Unassembled WGS sequence"/>
</dbReference>
<reference evidence="18 21" key="1">
    <citation type="submission" date="2015-09" db="EMBL/GenBank/DDBJ databases">
        <authorList>
            <consortium name="Pathogen Informatics"/>
        </authorList>
    </citation>
    <scope>NUCLEOTIDE SEQUENCE [LARGE SCALE GENOMIC DNA]</scope>
    <source>
        <strain evidence="18 21">2789STDY5834948</strain>
    </source>
</reference>
<dbReference type="Proteomes" id="UP000471216">
    <property type="component" value="Unassembled WGS sequence"/>
</dbReference>
<dbReference type="Pfam" id="PF02518">
    <property type="entry name" value="HATPase_c"/>
    <property type="match status" value="1"/>
</dbReference>
<keyword evidence="8" id="KW-0902">Two-component regulatory system</keyword>
<dbReference type="SUPFAM" id="SSF46689">
    <property type="entry name" value="Homeodomain-like"/>
    <property type="match status" value="1"/>
</dbReference>
<dbReference type="PANTHER" id="PTHR43547">
    <property type="entry name" value="TWO-COMPONENT HISTIDINE KINASE"/>
    <property type="match status" value="1"/>
</dbReference>
<evidence type="ECO:0000256" key="6">
    <source>
        <dbReference type="ARBA" id="ARBA00022777"/>
    </source>
</evidence>
<dbReference type="InterPro" id="IPR018062">
    <property type="entry name" value="HTH_AraC-typ_CS"/>
</dbReference>
<evidence type="ECO:0000313" key="23">
    <source>
        <dbReference type="Proteomes" id="UP000471216"/>
    </source>
</evidence>
<dbReference type="SMART" id="SM00387">
    <property type="entry name" value="HATPase_c"/>
    <property type="match status" value="1"/>
</dbReference>
<organism evidence="18 21">
    <name type="scientific">Parabacteroides distasonis</name>
    <dbReference type="NCBI Taxonomy" id="823"/>
    <lineage>
        <taxon>Bacteria</taxon>
        <taxon>Pseudomonadati</taxon>
        <taxon>Bacteroidota</taxon>
        <taxon>Bacteroidia</taxon>
        <taxon>Bacteroidales</taxon>
        <taxon>Tannerellaceae</taxon>
        <taxon>Parabacteroides</taxon>
    </lineage>
</organism>
<feature type="coiled-coil region" evidence="13">
    <location>
        <begin position="55"/>
        <end position="82"/>
    </location>
</feature>
<dbReference type="GO" id="GO:0043565">
    <property type="term" value="F:sequence-specific DNA binding"/>
    <property type="evidence" value="ECO:0007669"/>
    <property type="project" value="InterPro"/>
</dbReference>
<protein>
    <recommendedName>
        <fullName evidence="2">histidine kinase</fullName>
        <ecNumber evidence="2">2.7.13.3</ecNumber>
    </recommendedName>
</protein>
<evidence type="ECO:0000256" key="8">
    <source>
        <dbReference type="ARBA" id="ARBA00023012"/>
    </source>
</evidence>
<evidence type="ECO:0000313" key="21">
    <source>
        <dbReference type="Proteomes" id="UP000095332"/>
    </source>
</evidence>
<evidence type="ECO:0000256" key="13">
    <source>
        <dbReference type="SAM" id="Coils"/>
    </source>
</evidence>
<dbReference type="CDD" id="cd00082">
    <property type="entry name" value="HisKA"/>
    <property type="match status" value="1"/>
</dbReference>
<dbReference type="PRINTS" id="PR00344">
    <property type="entry name" value="BCTRLSENSOR"/>
</dbReference>
<dbReference type="InterPro" id="IPR011006">
    <property type="entry name" value="CheY-like_superfamily"/>
</dbReference>
<dbReference type="SUPFAM" id="SSF55874">
    <property type="entry name" value="ATPase domain of HSP90 chaperone/DNA topoisomerase II/histidine kinase"/>
    <property type="match status" value="1"/>
</dbReference>
<evidence type="ECO:0000256" key="1">
    <source>
        <dbReference type="ARBA" id="ARBA00000085"/>
    </source>
</evidence>
<dbReference type="GO" id="GO:0003700">
    <property type="term" value="F:DNA-binding transcription factor activity"/>
    <property type="evidence" value="ECO:0007669"/>
    <property type="project" value="InterPro"/>
</dbReference>
<dbReference type="EMBL" id="WKMX01000003">
    <property type="protein sequence ID" value="MRZ05381.1"/>
    <property type="molecule type" value="Genomic_DNA"/>
</dbReference>
<dbReference type="Pfam" id="PF00072">
    <property type="entry name" value="Response_reg"/>
    <property type="match status" value="1"/>
</dbReference>
<dbReference type="PANTHER" id="PTHR43547:SF2">
    <property type="entry name" value="HYBRID SIGNAL TRANSDUCTION HISTIDINE KINASE C"/>
    <property type="match status" value="1"/>
</dbReference>
<dbReference type="InterPro" id="IPR005467">
    <property type="entry name" value="His_kinase_dom"/>
</dbReference>
<dbReference type="PROSITE" id="PS51257">
    <property type="entry name" value="PROKAR_LIPOPROTEIN"/>
    <property type="match status" value="1"/>
</dbReference>
<keyword evidence="9" id="KW-0805">Transcription regulation</keyword>
<dbReference type="SUPFAM" id="SSF47384">
    <property type="entry name" value="Homodimeric domain of signal transducing histidine kinase"/>
    <property type="match status" value="1"/>
</dbReference>
<evidence type="ECO:0000313" key="18">
    <source>
        <dbReference type="EMBL" id="CUQ15359.1"/>
    </source>
</evidence>
<dbReference type="AlphaFoldDB" id="A0A174U8M3"/>
<dbReference type="InterPro" id="IPR036097">
    <property type="entry name" value="HisK_dim/P_sf"/>
</dbReference>
<keyword evidence="14" id="KW-0472">Membrane</keyword>
<feature type="domain" description="HTH araC/xylS-type" evidence="15">
    <location>
        <begin position="790"/>
        <end position="887"/>
    </location>
</feature>
<evidence type="ECO:0000256" key="7">
    <source>
        <dbReference type="ARBA" id="ARBA00022840"/>
    </source>
</evidence>
<evidence type="ECO:0000256" key="3">
    <source>
        <dbReference type="ARBA" id="ARBA00022553"/>
    </source>
</evidence>
<dbReference type="Pfam" id="PF13407">
    <property type="entry name" value="Peripla_BP_4"/>
    <property type="match status" value="1"/>
</dbReference>
<keyword evidence="14" id="KW-0812">Transmembrane</keyword>
<keyword evidence="7" id="KW-0067">ATP-binding</keyword>
<reference evidence="22 23" key="2">
    <citation type="journal article" date="2019" name="Nat. Med.">
        <title>A library of human gut bacterial isolates paired with longitudinal multiomics data enables mechanistic microbiome research.</title>
        <authorList>
            <person name="Poyet M."/>
            <person name="Groussin M."/>
            <person name="Gibbons S.M."/>
            <person name="Avila-Pacheco J."/>
            <person name="Jiang X."/>
            <person name="Kearney S.M."/>
            <person name="Perrotta A.R."/>
            <person name="Berdy B."/>
            <person name="Zhao S."/>
            <person name="Lieberman T.D."/>
            <person name="Swanson P.K."/>
            <person name="Smith M."/>
            <person name="Roesemann S."/>
            <person name="Alexander J.E."/>
            <person name="Rich S.A."/>
            <person name="Livny J."/>
            <person name="Vlamakis H."/>
            <person name="Clish C."/>
            <person name="Bullock K."/>
            <person name="Deik A."/>
            <person name="Scott J."/>
            <person name="Pierce K.A."/>
            <person name="Xavier R.J."/>
            <person name="Alm E.J."/>
        </authorList>
    </citation>
    <scope>NUCLEOTIDE SEQUENCE [LARGE SCALE GENOMIC DNA]</scope>
    <source>
        <strain evidence="20 23">BIOML-A10</strain>
        <strain evidence="19 22">BIOML-A11</strain>
    </source>
</reference>
<evidence type="ECO:0000313" key="19">
    <source>
        <dbReference type="EMBL" id="MRY84040.1"/>
    </source>
</evidence>
<dbReference type="SMART" id="SM00448">
    <property type="entry name" value="REC"/>
    <property type="match status" value="1"/>
</dbReference>
<keyword evidence="5" id="KW-0547">Nucleotide-binding</keyword>
<dbReference type="InterPro" id="IPR009057">
    <property type="entry name" value="Homeodomain-like_sf"/>
</dbReference>
<dbReference type="SMART" id="SM00342">
    <property type="entry name" value="HTH_ARAC"/>
    <property type="match status" value="1"/>
</dbReference>
<keyword evidence="3 12" id="KW-0597">Phosphoprotein</keyword>
<evidence type="ECO:0000259" key="16">
    <source>
        <dbReference type="PROSITE" id="PS50109"/>
    </source>
</evidence>
<dbReference type="Gene3D" id="1.10.287.130">
    <property type="match status" value="1"/>
</dbReference>
<dbReference type="Pfam" id="PF00512">
    <property type="entry name" value="HisKA"/>
    <property type="match status" value="1"/>
</dbReference>
<keyword evidence="11" id="KW-0804">Transcription</keyword>
<dbReference type="PROSITE" id="PS00041">
    <property type="entry name" value="HTH_ARAC_FAMILY_1"/>
    <property type="match status" value="1"/>
</dbReference>
<dbReference type="Gene3D" id="3.30.565.10">
    <property type="entry name" value="Histidine kinase-like ATPase, C-terminal domain"/>
    <property type="match status" value="1"/>
</dbReference>
<evidence type="ECO:0000259" key="15">
    <source>
        <dbReference type="PROSITE" id="PS01124"/>
    </source>
</evidence>
<dbReference type="PROSITE" id="PS01124">
    <property type="entry name" value="HTH_ARAC_FAMILY_2"/>
    <property type="match status" value="1"/>
</dbReference>
<dbReference type="InterPro" id="IPR025997">
    <property type="entry name" value="SBP_2_dom"/>
</dbReference>
<feature type="domain" description="Histidine kinase" evidence="16">
    <location>
        <begin position="389"/>
        <end position="600"/>
    </location>
</feature>
<evidence type="ECO:0000256" key="10">
    <source>
        <dbReference type="ARBA" id="ARBA00023125"/>
    </source>
</evidence>
<comment type="catalytic activity">
    <reaction evidence="1">
        <text>ATP + protein L-histidine = ADP + protein N-phospho-L-histidine.</text>
        <dbReference type="EC" id="2.7.13.3"/>
    </reaction>
</comment>
<dbReference type="EC" id="2.7.13.3" evidence="2"/>
<evidence type="ECO:0000313" key="20">
    <source>
        <dbReference type="EMBL" id="MRZ05381.1"/>
    </source>
</evidence>
<dbReference type="CDD" id="cd17574">
    <property type="entry name" value="REC_OmpR"/>
    <property type="match status" value="1"/>
</dbReference>
<dbReference type="SUPFAM" id="SSF53822">
    <property type="entry name" value="Periplasmic binding protein-like I"/>
    <property type="match status" value="1"/>
</dbReference>
<gene>
    <name evidence="18" type="primary">evgS_3</name>
    <name evidence="18" type="ORF">ERS852560_01554</name>
    <name evidence="20" type="ORF">GKD54_03935</name>
    <name evidence="19" type="ORF">GKD58_07220</name>
</gene>